<dbReference type="EC" id="2.7.7.4" evidence="2"/>
<evidence type="ECO:0000256" key="7">
    <source>
        <dbReference type="ARBA" id="ARBA00022840"/>
    </source>
</evidence>
<dbReference type="Proteomes" id="UP000076023">
    <property type="component" value="Unassembled WGS sequence"/>
</dbReference>
<dbReference type="GO" id="GO:0004781">
    <property type="term" value="F:sulfate adenylyltransferase (ATP) activity"/>
    <property type="evidence" value="ECO:0007669"/>
    <property type="project" value="UniProtKB-EC"/>
</dbReference>
<dbReference type="EMBL" id="BDCO01000002">
    <property type="protein sequence ID" value="GAT32056.1"/>
    <property type="molecule type" value="Genomic_DNA"/>
</dbReference>
<keyword evidence="4 11" id="KW-0808">Transferase</keyword>
<feature type="domain" description="Phosphoadenosine phosphosulphate reductase" evidence="10">
    <location>
        <begin position="25"/>
        <end position="233"/>
    </location>
</feature>
<sequence length="278" mass="32628">MDHLDQLEAQSVYILREAYHSFSNLCMPWSMGKDSNVLIWLSKKAFCGKIPYPVLHIDTTYEFPEMLEFREWARKEYDLDLIVKINEDARAGRGSYTQSVGYETHDPVTVTHELKTVALQQVMAERKFDALITGIRRDEDPTRAKERYFSPRNAEFEWDYKDQPPEFWNQFTTAIEPGEHIRVQPLLDWAEVDIWRYIEREKIPIPTMYFARPGDDGKKYRFRSLGCWPITKPVESTASNISEIIAELLVTKTSERAGRAQDHHERNAMQKLRAKGFM</sequence>
<evidence type="ECO:0000313" key="11">
    <source>
        <dbReference type="EMBL" id="GAT32056.1"/>
    </source>
</evidence>
<dbReference type="PIRSF" id="PIRSF002936">
    <property type="entry name" value="CysDAde_trans"/>
    <property type="match status" value="1"/>
</dbReference>
<evidence type="ECO:0000256" key="3">
    <source>
        <dbReference type="ARBA" id="ARBA00022004"/>
    </source>
</evidence>
<keyword evidence="12" id="KW-1185">Reference proteome</keyword>
<dbReference type="InterPro" id="IPR050128">
    <property type="entry name" value="Sulfate_adenylyltrnsfr_sub2"/>
</dbReference>
<comment type="caution">
    <text evidence="11">The sequence shown here is derived from an EMBL/GenBank/DDBJ whole genome shotgun (WGS) entry which is preliminary data.</text>
</comment>
<dbReference type="SUPFAM" id="SSF52402">
    <property type="entry name" value="Adenine nucleotide alpha hydrolases-like"/>
    <property type="match status" value="1"/>
</dbReference>
<dbReference type="GO" id="GO:0000103">
    <property type="term" value="P:sulfate assimilation"/>
    <property type="evidence" value="ECO:0007669"/>
    <property type="project" value="InterPro"/>
</dbReference>
<keyword evidence="6" id="KW-0547">Nucleotide-binding</keyword>
<name>A0A146G5N3_TERSA</name>
<dbReference type="InterPro" id="IPR011784">
    <property type="entry name" value="SO4_adenylTrfase_ssu"/>
</dbReference>
<evidence type="ECO:0000259" key="10">
    <source>
        <dbReference type="Pfam" id="PF01507"/>
    </source>
</evidence>
<dbReference type="PANTHER" id="PTHR43196">
    <property type="entry name" value="SULFATE ADENYLYLTRANSFERASE SUBUNIT 2"/>
    <property type="match status" value="1"/>
</dbReference>
<dbReference type="AlphaFoldDB" id="A0A146G5N3"/>
<evidence type="ECO:0000256" key="9">
    <source>
        <dbReference type="ARBA" id="ARBA00031812"/>
    </source>
</evidence>
<evidence type="ECO:0000256" key="4">
    <source>
        <dbReference type="ARBA" id="ARBA00022679"/>
    </source>
</evidence>
<dbReference type="PANTHER" id="PTHR43196:SF1">
    <property type="entry name" value="SULFATE ADENYLYLTRANSFERASE SUBUNIT 2"/>
    <property type="match status" value="1"/>
</dbReference>
<reference evidence="12" key="1">
    <citation type="journal article" date="2017" name="Genome Announc.">
        <title>Draft Genome Sequence of Terrimicrobium sacchariphilum NM-5T, a Facultative Anaerobic Soil Bacterium of the Class Spartobacteria.</title>
        <authorList>
            <person name="Qiu Y.L."/>
            <person name="Tourlousse D.M."/>
            <person name="Matsuura N."/>
            <person name="Ohashi A."/>
            <person name="Sekiguchi Y."/>
        </authorList>
    </citation>
    <scope>NUCLEOTIDE SEQUENCE [LARGE SCALE GENOMIC DNA]</scope>
    <source>
        <strain evidence="12">NM-5</strain>
    </source>
</reference>
<gene>
    <name evidence="11" type="ORF">TSACC_2453</name>
</gene>
<dbReference type="Gene3D" id="3.40.50.620">
    <property type="entry name" value="HUPs"/>
    <property type="match status" value="1"/>
</dbReference>
<dbReference type="Pfam" id="PF01507">
    <property type="entry name" value="PAPS_reduct"/>
    <property type="match status" value="1"/>
</dbReference>
<accession>A0A146G5N3</accession>
<dbReference type="OrthoDB" id="9772604at2"/>
<comment type="similarity">
    <text evidence="1">Belongs to the PAPS reductase family. CysD subfamily.</text>
</comment>
<dbReference type="FunCoup" id="A0A146G5N3">
    <property type="interactions" value="97"/>
</dbReference>
<evidence type="ECO:0000313" key="12">
    <source>
        <dbReference type="Proteomes" id="UP000076023"/>
    </source>
</evidence>
<dbReference type="NCBIfam" id="NF003587">
    <property type="entry name" value="PRK05253.1"/>
    <property type="match status" value="1"/>
</dbReference>
<dbReference type="InParanoid" id="A0A146G5N3"/>
<keyword evidence="5 11" id="KW-0548">Nucleotidyltransferase</keyword>
<evidence type="ECO:0000256" key="5">
    <source>
        <dbReference type="ARBA" id="ARBA00022695"/>
    </source>
</evidence>
<proteinExistence type="inferred from homology"/>
<dbReference type="InterPro" id="IPR002500">
    <property type="entry name" value="PAPS_reduct_dom"/>
</dbReference>
<dbReference type="STRING" id="690879.TSACC_2453"/>
<evidence type="ECO:0000256" key="8">
    <source>
        <dbReference type="ARBA" id="ARBA00030256"/>
    </source>
</evidence>
<protein>
    <recommendedName>
        <fullName evidence="3">Sulfate adenylyltransferase subunit 2</fullName>
        <ecNumber evidence="2">2.7.7.4</ecNumber>
    </recommendedName>
    <alternativeName>
        <fullName evidence="8">ATP-sulfurylase small subunit</fullName>
    </alternativeName>
    <alternativeName>
        <fullName evidence="9">Sulfate adenylate transferase</fullName>
    </alternativeName>
</protein>
<keyword evidence="7" id="KW-0067">ATP-binding</keyword>
<dbReference type="GO" id="GO:0005524">
    <property type="term" value="F:ATP binding"/>
    <property type="evidence" value="ECO:0007669"/>
    <property type="project" value="UniProtKB-KW"/>
</dbReference>
<dbReference type="RefSeq" id="WP_075077913.1">
    <property type="nucleotide sequence ID" value="NZ_BDCO01000002.1"/>
</dbReference>
<evidence type="ECO:0000256" key="2">
    <source>
        <dbReference type="ARBA" id="ARBA00012391"/>
    </source>
</evidence>
<evidence type="ECO:0000256" key="1">
    <source>
        <dbReference type="ARBA" id="ARBA00008885"/>
    </source>
</evidence>
<organism evidence="11 12">
    <name type="scientific">Terrimicrobium sacchariphilum</name>
    <dbReference type="NCBI Taxonomy" id="690879"/>
    <lineage>
        <taxon>Bacteria</taxon>
        <taxon>Pseudomonadati</taxon>
        <taxon>Verrucomicrobiota</taxon>
        <taxon>Terrimicrobiia</taxon>
        <taxon>Terrimicrobiales</taxon>
        <taxon>Terrimicrobiaceae</taxon>
        <taxon>Terrimicrobium</taxon>
    </lineage>
</organism>
<dbReference type="InterPro" id="IPR014729">
    <property type="entry name" value="Rossmann-like_a/b/a_fold"/>
</dbReference>
<evidence type="ECO:0000256" key="6">
    <source>
        <dbReference type="ARBA" id="ARBA00022741"/>
    </source>
</evidence>